<accession>A0A7Y9XXB3</accession>
<evidence type="ECO:0000259" key="2">
    <source>
        <dbReference type="Pfam" id="PF01471"/>
    </source>
</evidence>
<dbReference type="Pfam" id="PF01471">
    <property type="entry name" value="PG_binding_1"/>
    <property type="match status" value="1"/>
</dbReference>
<evidence type="ECO:0000256" key="1">
    <source>
        <dbReference type="SAM" id="MobiDB-lite"/>
    </source>
</evidence>
<keyword evidence="4" id="KW-1185">Reference proteome</keyword>
<dbReference type="Proteomes" id="UP000522081">
    <property type="component" value="Unassembled WGS sequence"/>
</dbReference>
<feature type="domain" description="Peptidoglycan binding-like" evidence="2">
    <location>
        <begin position="30"/>
        <end position="92"/>
    </location>
</feature>
<organism evidence="3 4">
    <name type="scientific">Novosphingobium marinum</name>
    <dbReference type="NCBI Taxonomy" id="1514948"/>
    <lineage>
        <taxon>Bacteria</taxon>
        <taxon>Pseudomonadati</taxon>
        <taxon>Pseudomonadota</taxon>
        <taxon>Alphaproteobacteria</taxon>
        <taxon>Sphingomonadales</taxon>
        <taxon>Sphingomonadaceae</taxon>
        <taxon>Novosphingobium</taxon>
    </lineage>
</organism>
<dbReference type="SUPFAM" id="SSF47090">
    <property type="entry name" value="PGBD-like"/>
    <property type="match status" value="1"/>
</dbReference>
<feature type="compositionally biased region" description="Polar residues" evidence="1">
    <location>
        <begin position="1"/>
        <end position="14"/>
    </location>
</feature>
<gene>
    <name evidence="3" type="ORF">FHS75_001404</name>
</gene>
<evidence type="ECO:0000313" key="3">
    <source>
        <dbReference type="EMBL" id="NYH95085.1"/>
    </source>
</evidence>
<dbReference type="InterPro" id="IPR036365">
    <property type="entry name" value="PGBD-like_sf"/>
</dbReference>
<dbReference type="Gene3D" id="1.10.101.10">
    <property type="entry name" value="PGBD-like superfamily/PGBD"/>
    <property type="match status" value="1"/>
</dbReference>
<reference evidence="3 4" key="1">
    <citation type="submission" date="2020-07" db="EMBL/GenBank/DDBJ databases">
        <title>Genomic Encyclopedia of Type Strains, Phase IV (KMG-IV): sequencing the most valuable type-strain genomes for metagenomic binning, comparative biology and taxonomic classification.</title>
        <authorList>
            <person name="Goeker M."/>
        </authorList>
    </citation>
    <scope>NUCLEOTIDE SEQUENCE [LARGE SCALE GENOMIC DNA]</scope>
    <source>
        <strain evidence="3 4">DSM 29043</strain>
    </source>
</reference>
<dbReference type="InterPro" id="IPR036366">
    <property type="entry name" value="PGBDSf"/>
</dbReference>
<feature type="region of interest" description="Disordered" evidence="1">
    <location>
        <begin position="1"/>
        <end position="23"/>
    </location>
</feature>
<comment type="caution">
    <text evidence="3">The sequence shown here is derived from an EMBL/GenBank/DDBJ whole genome shotgun (WGS) entry which is preliminary data.</text>
</comment>
<dbReference type="InterPro" id="IPR002477">
    <property type="entry name" value="Peptidoglycan-bd-like"/>
</dbReference>
<name>A0A7Y9XXB3_9SPHN</name>
<evidence type="ECO:0000313" key="4">
    <source>
        <dbReference type="Proteomes" id="UP000522081"/>
    </source>
</evidence>
<proteinExistence type="predicted"/>
<dbReference type="EMBL" id="JACBZF010000002">
    <property type="protein sequence ID" value="NYH95085.1"/>
    <property type="molecule type" value="Genomic_DNA"/>
</dbReference>
<dbReference type="AlphaFoldDB" id="A0A7Y9XXB3"/>
<protein>
    <recommendedName>
        <fullName evidence="2">Peptidoglycan binding-like domain-containing protein</fullName>
    </recommendedName>
</protein>
<sequence length="274" mass="29861">MTLQSARFNTSSTLRGAAINSPPLRSGARGRAVHLVQFALIDAGHAMPRSIGGSMSPDGIYGTETANAVRAYQTSKGLTADGEVGRNTMAALDAQFRRPSHTVHAHFRSISLTNVPFEQSLRNAQTVYGQYGIDFRYAEGQSLLLTPAQEALFDRIDQQCNWNISSGEYDQLHNLGPPCPANHVKVYFVNRMRGVLGCGGHKPGRPAATVAKEAWRWDMGHEVGHVLLTSSFVPVHHAHPRNLMNAFPADNATIKILTLAQVRKMRSHPCCAGP</sequence>
<dbReference type="RefSeq" id="WP_179406969.1">
    <property type="nucleotide sequence ID" value="NZ_BMGF01000002.1"/>
</dbReference>